<dbReference type="OrthoDB" id="9784724at2"/>
<proteinExistence type="predicted"/>
<dbReference type="InterPro" id="IPR013762">
    <property type="entry name" value="Integrase-like_cat_sf"/>
</dbReference>
<dbReference type="Proteomes" id="UP000059074">
    <property type="component" value="Unassembled WGS sequence"/>
</dbReference>
<evidence type="ECO:0000256" key="1">
    <source>
        <dbReference type="ARBA" id="ARBA00023172"/>
    </source>
</evidence>
<protein>
    <submittedName>
        <fullName evidence="2">Site-specific recombinase, phage integrase family</fullName>
    </submittedName>
</protein>
<comment type="caution">
    <text evidence="2">The sequence shown here is derived from an EMBL/GenBank/DDBJ whole genome shotgun (WGS) entry which is preliminary data.</text>
</comment>
<dbReference type="PATRIC" id="fig|121290.4.peg.2283"/>
<dbReference type="AlphaFoldDB" id="A0A120CX19"/>
<dbReference type="GO" id="GO:0006310">
    <property type="term" value="P:DNA recombination"/>
    <property type="evidence" value="ECO:0007669"/>
    <property type="project" value="UniProtKB-KW"/>
</dbReference>
<gene>
    <name evidence="2" type="ORF">APY04_1082</name>
</gene>
<keyword evidence="3" id="KW-1185">Reference proteome</keyword>
<accession>A0A120CX19</accession>
<dbReference type="EMBL" id="LMTR01000033">
    <property type="protein sequence ID" value="KWT70257.1"/>
    <property type="molecule type" value="Genomic_DNA"/>
</dbReference>
<dbReference type="SUPFAM" id="SSF56349">
    <property type="entry name" value="DNA breaking-rejoining enzymes"/>
    <property type="match status" value="1"/>
</dbReference>
<keyword evidence="1" id="KW-0233">DNA recombination</keyword>
<dbReference type="Gene3D" id="1.10.443.10">
    <property type="entry name" value="Intergrase catalytic core"/>
    <property type="match status" value="1"/>
</dbReference>
<sequence length="310" mass="34673">MVSKPHEEILRRIDAVTAAGAVNNTKAVTATLGGARKGQTALSALVDEYEALQKLHLSKHSPDQIRKWRNLRERAVNDLMIALGRDVYKCIGAISAMIEALDSAKRLKLDLVLKNLRLKGGSYEPRAAYSIDFVQDRILADGALDSMNPEARRVVYVCAELGLRPVEVVNLTKNSIRLDAKIPHIIVQPEGRVLKTDHSERHVPLVGVALKAMRLQPEGFPEYFDKSATLSATVNKFMANNGLRPFPKVSLYSLRHTFEDRLTKIEPPEKIHAYLMGHKYDRPKYGSPPDLEQLVGWMEKIAFRPPASPI</sequence>
<evidence type="ECO:0000313" key="3">
    <source>
        <dbReference type="Proteomes" id="UP000059074"/>
    </source>
</evidence>
<dbReference type="RefSeq" id="WP_068460410.1">
    <property type="nucleotide sequence ID" value="NZ_LMTR01000033.1"/>
</dbReference>
<dbReference type="STRING" id="121290.APY04_1082"/>
<name>A0A120CX19_HYPSL</name>
<evidence type="ECO:0000313" key="2">
    <source>
        <dbReference type="EMBL" id="KWT70257.1"/>
    </source>
</evidence>
<dbReference type="InterPro" id="IPR011010">
    <property type="entry name" value="DNA_brk_join_enz"/>
</dbReference>
<organism evidence="2 3">
    <name type="scientific">Hyphomicrobium sulfonivorans</name>
    <dbReference type="NCBI Taxonomy" id="121290"/>
    <lineage>
        <taxon>Bacteria</taxon>
        <taxon>Pseudomonadati</taxon>
        <taxon>Pseudomonadota</taxon>
        <taxon>Alphaproteobacteria</taxon>
        <taxon>Hyphomicrobiales</taxon>
        <taxon>Hyphomicrobiaceae</taxon>
        <taxon>Hyphomicrobium</taxon>
    </lineage>
</organism>
<reference evidence="2 3" key="1">
    <citation type="submission" date="2015-10" db="EMBL/GenBank/DDBJ databases">
        <title>Transcriptomic analysis of a linuron degrading triple-species bacterial consortium.</title>
        <authorList>
            <person name="Albers P."/>
        </authorList>
    </citation>
    <scope>NUCLEOTIDE SEQUENCE [LARGE SCALE GENOMIC DNA]</scope>
    <source>
        <strain evidence="2 3">WDL6</strain>
    </source>
</reference>
<dbReference type="GO" id="GO:0003677">
    <property type="term" value="F:DNA binding"/>
    <property type="evidence" value="ECO:0007669"/>
    <property type="project" value="InterPro"/>
</dbReference>
<dbReference type="GO" id="GO:0015074">
    <property type="term" value="P:DNA integration"/>
    <property type="evidence" value="ECO:0007669"/>
    <property type="project" value="InterPro"/>
</dbReference>